<proteinExistence type="predicted"/>
<dbReference type="PANTHER" id="PTHR36507:SF1">
    <property type="entry name" value="BLL1555 PROTEIN"/>
    <property type="match status" value="1"/>
</dbReference>
<dbReference type="AlphaFoldDB" id="A0A2K1E309"/>
<dbReference type="Gene3D" id="2.60.40.420">
    <property type="entry name" value="Cupredoxins - blue copper proteins"/>
    <property type="match status" value="1"/>
</dbReference>
<dbReference type="Pfam" id="PF00127">
    <property type="entry name" value="Copper-bind"/>
    <property type="match status" value="1"/>
</dbReference>
<feature type="domain" description="Secretion system C-terminal sorting" evidence="6">
    <location>
        <begin position="125"/>
        <end position="196"/>
    </location>
</feature>
<dbReference type="SUPFAM" id="SSF49503">
    <property type="entry name" value="Cupredoxins"/>
    <property type="match status" value="1"/>
</dbReference>
<dbReference type="EMBL" id="POWF01000001">
    <property type="protein sequence ID" value="PNQ74670.1"/>
    <property type="molecule type" value="Genomic_DNA"/>
</dbReference>
<evidence type="ECO:0000313" key="7">
    <source>
        <dbReference type="EMBL" id="PNQ74670.1"/>
    </source>
</evidence>
<dbReference type="InterPro" id="IPR052721">
    <property type="entry name" value="ET_Amicyanin"/>
</dbReference>
<dbReference type="PANTHER" id="PTHR36507">
    <property type="entry name" value="BLL1555 PROTEIN"/>
    <property type="match status" value="1"/>
</dbReference>
<dbReference type="OrthoDB" id="849076at2"/>
<evidence type="ECO:0000256" key="3">
    <source>
        <dbReference type="ARBA" id="ARBA00023008"/>
    </source>
</evidence>
<evidence type="ECO:0000256" key="4">
    <source>
        <dbReference type="SAM" id="SignalP"/>
    </source>
</evidence>
<evidence type="ECO:0000313" key="8">
    <source>
        <dbReference type="Proteomes" id="UP000236641"/>
    </source>
</evidence>
<evidence type="ECO:0000259" key="5">
    <source>
        <dbReference type="Pfam" id="PF00127"/>
    </source>
</evidence>
<accession>A0A2K1E309</accession>
<dbReference type="GO" id="GO:0005507">
    <property type="term" value="F:copper ion binding"/>
    <property type="evidence" value="ECO:0007669"/>
    <property type="project" value="InterPro"/>
</dbReference>
<evidence type="ECO:0008006" key="9">
    <source>
        <dbReference type="Google" id="ProtNLM"/>
    </source>
</evidence>
<evidence type="ECO:0000256" key="2">
    <source>
        <dbReference type="ARBA" id="ARBA00022729"/>
    </source>
</evidence>
<feature type="signal peptide" evidence="4">
    <location>
        <begin position="1"/>
        <end position="18"/>
    </location>
</feature>
<dbReference type="RefSeq" id="WP_103050523.1">
    <property type="nucleotide sequence ID" value="NZ_POWF01000001.1"/>
</dbReference>
<dbReference type="GO" id="GO:0009055">
    <property type="term" value="F:electron transfer activity"/>
    <property type="evidence" value="ECO:0007669"/>
    <property type="project" value="InterPro"/>
</dbReference>
<organism evidence="7 8">
    <name type="scientific">Hanstruepera neustonica</name>
    <dbReference type="NCBI Taxonomy" id="1445657"/>
    <lineage>
        <taxon>Bacteria</taxon>
        <taxon>Pseudomonadati</taxon>
        <taxon>Bacteroidota</taxon>
        <taxon>Flavobacteriia</taxon>
        <taxon>Flavobacteriales</taxon>
        <taxon>Flavobacteriaceae</taxon>
        <taxon>Hanstruepera</taxon>
    </lineage>
</organism>
<feature type="domain" description="Blue (type 1) copper" evidence="5">
    <location>
        <begin position="35"/>
        <end position="108"/>
    </location>
</feature>
<dbReference type="InterPro" id="IPR000923">
    <property type="entry name" value="BlueCu_1"/>
</dbReference>
<keyword evidence="1" id="KW-0479">Metal-binding</keyword>
<dbReference type="Proteomes" id="UP000236641">
    <property type="component" value="Unassembled WGS sequence"/>
</dbReference>
<feature type="chain" id="PRO_5014337705" description="Secretion system C-terminal sorting domain-containing protein" evidence="4">
    <location>
        <begin position="19"/>
        <end position="197"/>
    </location>
</feature>
<reference evidence="7 8" key="1">
    <citation type="submission" date="2018-01" db="EMBL/GenBank/DDBJ databases">
        <title>The draft genome of Hanstruepera neustonica JCM19743.</title>
        <authorList>
            <person name="He R.-H."/>
            <person name="Du Z.-J."/>
        </authorList>
    </citation>
    <scope>NUCLEOTIDE SEQUENCE [LARGE SCALE GENOMIC DNA]</scope>
    <source>
        <strain evidence="7 8">JCM19743</strain>
    </source>
</reference>
<keyword evidence="2 4" id="KW-0732">Signal</keyword>
<keyword evidence="8" id="KW-1185">Reference proteome</keyword>
<protein>
    <recommendedName>
        <fullName evidence="9">Secretion system C-terminal sorting domain-containing protein</fullName>
    </recommendedName>
</protein>
<gene>
    <name evidence="7" type="ORF">C1T31_00555</name>
</gene>
<evidence type="ECO:0000259" key="6">
    <source>
        <dbReference type="Pfam" id="PF18962"/>
    </source>
</evidence>
<dbReference type="InterPro" id="IPR026444">
    <property type="entry name" value="Secre_tail"/>
</dbReference>
<evidence type="ECO:0000256" key="1">
    <source>
        <dbReference type="ARBA" id="ARBA00022723"/>
    </source>
</evidence>
<dbReference type="Pfam" id="PF18962">
    <property type="entry name" value="Por_Secre_tail"/>
    <property type="match status" value="1"/>
</dbReference>
<sequence length="197" mass="21550">MKTRLLMLAIVLTIGMQAQTTHDLIWERNFTSPEADLTIDVGDTVRWTWTDDVPHTVQNQNGSTETFNSGVITGNGMTYSYTFTVEGTNPYFCGVHGAGSMSGVITVQQGLSVDEFNSASVRLTPNPVNTNLTIGLPNGFTNGQLKIVDLTGKLVFNRALANSNQELDIDVSGIGSGMYLIRLEFEENTITKRLIIQ</sequence>
<comment type="caution">
    <text evidence="7">The sequence shown here is derived from an EMBL/GenBank/DDBJ whole genome shotgun (WGS) entry which is preliminary data.</text>
</comment>
<keyword evidence="3" id="KW-0186">Copper</keyword>
<dbReference type="InterPro" id="IPR008972">
    <property type="entry name" value="Cupredoxin"/>
</dbReference>
<name>A0A2K1E309_9FLAO</name>
<dbReference type="NCBIfam" id="TIGR04183">
    <property type="entry name" value="Por_Secre_tail"/>
    <property type="match status" value="1"/>
</dbReference>